<sequence>MIRKKLNAVIGCVLAMGLLALAPPVLADWALNMTEGVTQTSHDVYGLHMTIFWITVIIGIVVFGAIFYSIFAHRKSRGVKPAKFHHNTAVEIVWTVIPLLILVGMAIPATGVLIDMDDTGEAEMTVKVTGYQWKWGYEYMGEGVSFYSELAESSNKARQRGSGVDPASVNNYLLEVDNRLVVPTDTKIRFMITSADVIHSWWVPALGWKKDAIPGFINETWTRIDQPGVYRGQCAELCGRGHAFMPVVVEAVKPEEFKRWLAEHKSDGGADGAQTAGAGDAGEPVVASANE</sequence>
<comment type="cofactor">
    <cofactor evidence="1">
        <name>Cu cation</name>
        <dbReference type="ChEBI" id="CHEBI:23378"/>
    </cofactor>
</comment>
<dbReference type="Pfam" id="PF00116">
    <property type="entry name" value="COX2"/>
    <property type="match status" value="1"/>
</dbReference>
<dbReference type="PROSITE" id="PS50999">
    <property type="entry name" value="COX2_TM"/>
    <property type="match status" value="1"/>
</dbReference>
<evidence type="ECO:0000256" key="7">
    <source>
        <dbReference type="ARBA" id="ARBA00022692"/>
    </source>
</evidence>
<dbReference type="Gene3D" id="1.10.287.90">
    <property type="match status" value="1"/>
</dbReference>
<dbReference type="GO" id="GO:0042773">
    <property type="term" value="P:ATP synthesis coupled electron transport"/>
    <property type="evidence" value="ECO:0007669"/>
    <property type="project" value="TreeGrafter"/>
</dbReference>
<feature type="transmembrane region" description="Helical" evidence="16">
    <location>
        <begin position="51"/>
        <end position="71"/>
    </location>
</feature>
<keyword evidence="19" id="KW-0560">Oxidoreductase</keyword>
<dbReference type="Pfam" id="PF02790">
    <property type="entry name" value="COX2_TM"/>
    <property type="match status" value="1"/>
</dbReference>
<dbReference type="PROSITE" id="PS50857">
    <property type="entry name" value="COX2_CUA"/>
    <property type="match status" value="1"/>
</dbReference>
<dbReference type="InterPro" id="IPR034210">
    <property type="entry name" value="CcO_II_C"/>
</dbReference>
<evidence type="ECO:0000259" key="18">
    <source>
        <dbReference type="PROSITE" id="PS50999"/>
    </source>
</evidence>
<evidence type="ECO:0000256" key="3">
    <source>
        <dbReference type="ARBA" id="ARBA00007866"/>
    </source>
</evidence>
<evidence type="ECO:0000256" key="16">
    <source>
        <dbReference type="SAM" id="Phobius"/>
    </source>
</evidence>
<dbReference type="GO" id="GO:0016020">
    <property type="term" value="C:membrane"/>
    <property type="evidence" value="ECO:0007669"/>
    <property type="project" value="UniProtKB-SubCell"/>
</dbReference>
<evidence type="ECO:0000256" key="2">
    <source>
        <dbReference type="ARBA" id="ARBA00004141"/>
    </source>
</evidence>
<keyword evidence="11 16" id="KW-1133">Transmembrane helix</keyword>
<evidence type="ECO:0000256" key="6">
    <source>
        <dbReference type="ARBA" id="ARBA00022660"/>
    </source>
</evidence>
<evidence type="ECO:0000256" key="8">
    <source>
        <dbReference type="ARBA" id="ARBA00022723"/>
    </source>
</evidence>
<keyword evidence="8" id="KW-0479">Metal-binding</keyword>
<evidence type="ECO:0000256" key="10">
    <source>
        <dbReference type="ARBA" id="ARBA00022982"/>
    </source>
</evidence>
<name>A0A5B8RJ61_9ZZZZ</name>
<evidence type="ECO:0000313" key="19">
    <source>
        <dbReference type="EMBL" id="QEA06847.1"/>
    </source>
</evidence>
<evidence type="ECO:0000256" key="15">
    <source>
        <dbReference type="SAM" id="MobiDB-lite"/>
    </source>
</evidence>
<dbReference type="PROSITE" id="PS00078">
    <property type="entry name" value="COX2"/>
    <property type="match status" value="1"/>
</dbReference>
<dbReference type="SUPFAM" id="SSF81464">
    <property type="entry name" value="Cytochrome c oxidase subunit II-like, transmembrane region"/>
    <property type="match status" value="1"/>
</dbReference>
<dbReference type="Gene3D" id="2.60.40.420">
    <property type="entry name" value="Cupredoxins - blue copper proteins"/>
    <property type="match status" value="1"/>
</dbReference>
<dbReference type="GO" id="GO:0016491">
    <property type="term" value="F:oxidoreductase activity"/>
    <property type="evidence" value="ECO:0007669"/>
    <property type="project" value="UniProtKB-KW"/>
</dbReference>
<dbReference type="InterPro" id="IPR002429">
    <property type="entry name" value="CcO_II-like_C"/>
</dbReference>
<evidence type="ECO:0000256" key="4">
    <source>
        <dbReference type="ARBA" id="ARBA00012949"/>
    </source>
</evidence>
<evidence type="ECO:0000256" key="13">
    <source>
        <dbReference type="ARBA" id="ARBA00023136"/>
    </source>
</evidence>
<comment type="similarity">
    <text evidence="3">Belongs to the cytochrome c oxidase subunit 2 family.</text>
</comment>
<dbReference type="NCBIfam" id="TIGR02866">
    <property type="entry name" value="CoxB"/>
    <property type="match status" value="1"/>
</dbReference>
<keyword evidence="5" id="KW-0813">Transport</keyword>
<organism evidence="19">
    <name type="scientific">uncultured organism</name>
    <dbReference type="NCBI Taxonomy" id="155900"/>
    <lineage>
        <taxon>unclassified sequences</taxon>
        <taxon>environmental samples</taxon>
    </lineage>
</organism>
<dbReference type="InterPro" id="IPR045187">
    <property type="entry name" value="CcO_II"/>
</dbReference>
<reference evidence="19" key="1">
    <citation type="submission" date="2019-06" db="EMBL/GenBank/DDBJ databases">
        <authorList>
            <person name="Murdoch R.W."/>
            <person name="Fathepure B."/>
        </authorList>
    </citation>
    <scope>NUCLEOTIDE SEQUENCE</scope>
</reference>
<dbReference type="GO" id="GO:0005507">
    <property type="term" value="F:copper ion binding"/>
    <property type="evidence" value="ECO:0007669"/>
    <property type="project" value="InterPro"/>
</dbReference>
<feature type="domain" description="Cytochrome oxidase subunit II transmembrane region profile" evidence="18">
    <location>
        <begin position="25"/>
        <end position="120"/>
    </location>
</feature>
<keyword evidence="9" id="KW-1278">Translocase</keyword>
<dbReference type="PANTHER" id="PTHR22888:SF9">
    <property type="entry name" value="CYTOCHROME C OXIDASE SUBUNIT 2"/>
    <property type="match status" value="1"/>
</dbReference>
<keyword evidence="6" id="KW-0679">Respiratory chain</keyword>
<dbReference type="PRINTS" id="PR01166">
    <property type="entry name" value="CYCOXIDASEII"/>
</dbReference>
<keyword evidence="10" id="KW-0249">Electron transport</keyword>
<dbReference type="InterPro" id="IPR008972">
    <property type="entry name" value="Cupredoxin"/>
</dbReference>
<gene>
    <name evidence="19" type="primary">ctaC</name>
    <name evidence="19" type="ORF">KBTEX_03188</name>
</gene>
<evidence type="ECO:0000256" key="5">
    <source>
        <dbReference type="ARBA" id="ARBA00022448"/>
    </source>
</evidence>
<feature type="compositionally biased region" description="Low complexity" evidence="15">
    <location>
        <begin position="272"/>
        <end position="282"/>
    </location>
</feature>
<evidence type="ECO:0000259" key="17">
    <source>
        <dbReference type="PROSITE" id="PS50857"/>
    </source>
</evidence>
<accession>A0A5B8RJ61</accession>
<evidence type="ECO:0000256" key="1">
    <source>
        <dbReference type="ARBA" id="ARBA00001935"/>
    </source>
</evidence>
<feature type="transmembrane region" description="Helical" evidence="16">
    <location>
        <begin position="92"/>
        <end position="114"/>
    </location>
</feature>
<dbReference type="EMBL" id="MN079177">
    <property type="protein sequence ID" value="QEA06847.1"/>
    <property type="molecule type" value="Genomic_DNA"/>
</dbReference>
<protein>
    <recommendedName>
        <fullName evidence="4">cytochrome-c oxidase</fullName>
        <ecNumber evidence="4">7.1.1.9</ecNumber>
    </recommendedName>
    <alternativeName>
        <fullName evidence="14">Cytochrome c oxidase polypeptide II</fullName>
    </alternativeName>
</protein>
<keyword evidence="12" id="KW-0186">Copper</keyword>
<dbReference type="SUPFAM" id="SSF49503">
    <property type="entry name" value="Cupredoxins"/>
    <property type="match status" value="1"/>
</dbReference>
<dbReference type="EC" id="7.1.1.9" evidence="4"/>
<dbReference type="GO" id="GO:0004129">
    <property type="term" value="F:cytochrome-c oxidase activity"/>
    <property type="evidence" value="ECO:0007669"/>
    <property type="project" value="UniProtKB-EC"/>
</dbReference>
<dbReference type="InterPro" id="IPR014222">
    <property type="entry name" value="Cyt_c_oxidase_su2"/>
</dbReference>
<dbReference type="CDD" id="cd13912">
    <property type="entry name" value="CcO_II_C"/>
    <property type="match status" value="1"/>
</dbReference>
<evidence type="ECO:0000256" key="14">
    <source>
        <dbReference type="ARBA" id="ARBA00031389"/>
    </source>
</evidence>
<evidence type="ECO:0000256" key="12">
    <source>
        <dbReference type="ARBA" id="ARBA00023008"/>
    </source>
</evidence>
<dbReference type="AlphaFoldDB" id="A0A5B8RJ61"/>
<evidence type="ECO:0000256" key="11">
    <source>
        <dbReference type="ARBA" id="ARBA00022989"/>
    </source>
</evidence>
<proteinExistence type="inferred from homology"/>
<dbReference type="PANTHER" id="PTHR22888">
    <property type="entry name" value="CYTOCHROME C OXIDASE, SUBUNIT II"/>
    <property type="match status" value="1"/>
</dbReference>
<comment type="subcellular location">
    <subcellularLocation>
        <location evidence="2">Membrane</location>
        <topology evidence="2">Multi-pass membrane protein</topology>
    </subcellularLocation>
</comment>
<dbReference type="InterPro" id="IPR036257">
    <property type="entry name" value="Cyt_c_oxidase_su2_TM_sf"/>
</dbReference>
<keyword evidence="13 16" id="KW-0472">Membrane</keyword>
<feature type="domain" description="Cytochrome oxidase subunit II copper A binding" evidence="17">
    <location>
        <begin position="121"/>
        <end position="263"/>
    </location>
</feature>
<keyword evidence="7 16" id="KW-0812">Transmembrane</keyword>
<evidence type="ECO:0000256" key="9">
    <source>
        <dbReference type="ARBA" id="ARBA00022967"/>
    </source>
</evidence>
<feature type="region of interest" description="Disordered" evidence="15">
    <location>
        <begin position="265"/>
        <end position="291"/>
    </location>
</feature>
<dbReference type="InterPro" id="IPR011759">
    <property type="entry name" value="Cyt_c_oxidase_su2_TM_dom"/>
</dbReference>
<dbReference type="InterPro" id="IPR001505">
    <property type="entry name" value="Copper_CuA"/>
</dbReference>